<evidence type="ECO:0000313" key="3">
    <source>
        <dbReference type="Proteomes" id="UP000543642"/>
    </source>
</evidence>
<keyword evidence="1" id="KW-1133">Transmembrane helix</keyword>
<evidence type="ECO:0000313" key="2">
    <source>
        <dbReference type="EMBL" id="MBB5263686.1"/>
    </source>
</evidence>
<sequence>MILAIETIILCIIFFLLCFGGTGTDDKNLKSYSSYPDKVQNQIKEIIEYQGRFKESNKIIVFISNFLLFLPLFFILGLFIRENNFYHNLFCLNIIGQSLNIFDLLIIDLLWWRNTKRIRFMYITVKMYPCSGGTDTGSPEL</sequence>
<feature type="transmembrane region" description="Helical" evidence="1">
    <location>
        <begin position="59"/>
        <end position="80"/>
    </location>
</feature>
<protein>
    <submittedName>
        <fullName evidence="2">Uncharacterized protein</fullName>
    </submittedName>
</protein>
<keyword evidence="1" id="KW-0812">Transmembrane</keyword>
<evidence type="ECO:0000256" key="1">
    <source>
        <dbReference type="SAM" id="Phobius"/>
    </source>
</evidence>
<organism evidence="2 3">
    <name type="scientific">Catenibacillus scindens</name>
    <dbReference type="NCBI Taxonomy" id="673271"/>
    <lineage>
        <taxon>Bacteria</taxon>
        <taxon>Bacillati</taxon>
        <taxon>Bacillota</taxon>
        <taxon>Clostridia</taxon>
        <taxon>Lachnospirales</taxon>
        <taxon>Lachnospiraceae</taxon>
        <taxon>Catenibacillus</taxon>
    </lineage>
</organism>
<comment type="caution">
    <text evidence="2">The sequence shown here is derived from an EMBL/GenBank/DDBJ whole genome shotgun (WGS) entry which is preliminary data.</text>
</comment>
<gene>
    <name evidence="2" type="ORF">HNP82_000784</name>
</gene>
<keyword evidence="3" id="KW-1185">Reference proteome</keyword>
<keyword evidence="1" id="KW-0472">Membrane</keyword>
<feature type="transmembrane region" description="Helical" evidence="1">
    <location>
        <begin position="6"/>
        <end position="24"/>
    </location>
</feature>
<proteinExistence type="predicted"/>
<feature type="transmembrane region" description="Helical" evidence="1">
    <location>
        <begin position="86"/>
        <end position="111"/>
    </location>
</feature>
<name>A0A7W8H886_9FIRM</name>
<dbReference type="EMBL" id="JACHFW010000002">
    <property type="protein sequence ID" value="MBB5263686.1"/>
    <property type="molecule type" value="Genomic_DNA"/>
</dbReference>
<dbReference type="AlphaFoldDB" id="A0A7W8H886"/>
<accession>A0A7W8H886</accession>
<reference evidence="2 3" key="1">
    <citation type="submission" date="2020-08" db="EMBL/GenBank/DDBJ databases">
        <title>Genomic Encyclopedia of Type Strains, Phase IV (KMG-IV): sequencing the most valuable type-strain genomes for metagenomic binning, comparative biology and taxonomic classification.</title>
        <authorList>
            <person name="Goeker M."/>
        </authorList>
    </citation>
    <scope>NUCLEOTIDE SEQUENCE [LARGE SCALE GENOMIC DNA]</scope>
    <source>
        <strain evidence="2 3">DSM 106146</strain>
    </source>
</reference>
<dbReference type="RefSeq" id="WP_183771717.1">
    <property type="nucleotide sequence ID" value="NZ_JACHFW010000002.1"/>
</dbReference>
<dbReference type="Proteomes" id="UP000543642">
    <property type="component" value="Unassembled WGS sequence"/>
</dbReference>